<dbReference type="Pfam" id="PF00931">
    <property type="entry name" value="NB-ARC"/>
    <property type="match status" value="2"/>
</dbReference>
<dbReference type="InterPro" id="IPR058922">
    <property type="entry name" value="WHD_DRP"/>
</dbReference>
<dbReference type="InterPro" id="IPR041118">
    <property type="entry name" value="Rx_N"/>
</dbReference>
<dbReference type="PANTHER" id="PTHR23155:SF1135">
    <property type="entry name" value="OS08G0246300 PROTEIN"/>
    <property type="match status" value="1"/>
</dbReference>
<keyword evidence="2" id="KW-0433">Leucine-rich repeat</keyword>
<feature type="domain" description="Disease resistance N-terminal" evidence="8">
    <location>
        <begin position="12"/>
        <end position="92"/>
    </location>
</feature>
<dbReference type="CDD" id="cd14798">
    <property type="entry name" value="RX-CC_like"/>
    <property type="match status" value="1"/>
</dbReference>
<keyword evidence="6" id="KW-0175">Coiled coil</keyword>
<dbReference type="HOGENOM" id="CLU_000837_14_1_1"/>
<keyword evidence="4" id="KW-0547">Nucleotide-binding</keyword>
<feature type="domain" description="NB-ARC" evidence="7">
    <location>
        <begin position="428"/>
        <end position="576"/>
    </location>
</feature>
<dbReference type="InterPro" id="IPR032675">
    <property type="entry name" value="LRR_dom_sf"/>
</dbReference>
<reference evidence="11" key="1">
    <citation type="journal article" date="2013" name="Nat. Commun.">
        <title>Whole-genome sequencing of Oryza brachyantha reveals mechanisms underlying Oryza genome evolution.</title>
        <authorList>
            <person name="Chen J."/>
            <person name="Huang Q."/>
            <person name="Gao D."/>
            <person name="Wang J."/>
            <person name="Lang Y."/>
            <person name="Liu T."/>
            <person name="Li B."/>
            <person name="Bai Z."/>
            <person name="Luis Goicoechea J."/>
            <person name="Liang C."/>
            <person name="Chen C."/>
            <person name="Zhang W."/>
            <person name="Sun S."/>
            <person name="Liao Y."/>
            <person name="Zhang X."/>
            <person name="Yang L."/>
            <person name="Song C."/>
            <person name="Wang M."/>
            <person name="Shi J."/>
            <person name="Liu G."/>
            <person name="Liu J."/>
            <person name="Zhou H."/>
            <person name="Zhou W."/>
            <person name="Yu Q."/>
            <person name="An N."/>
            <person name="Chen Y."/>
            <person name="Cai Q."/>
            <person name="Wang B."/>
            <person name="Liu B."/>
            <person name="Min J."/>
            <person name="Huang Y."/>
            <person name="Wu H."/>
            <person name="Li Z."/>
            <person name="Zhang Y."/>
            <person name="Yin Y."/>
            <person name="Song W."/>
            <person name="Jiang J."/>
            <person name="Jackson S.A."/>
            <person name="Wing R.A."/>
            <person name="Wang J."/>
            <person name="Chen M."/>
        </authorList>
    </citation>
    <scope>NUCLEOTIDE SEQUENCE [LARGE SCALE GENOMIC DNA]</scope>
    <source>
        <strain evidence="11">cv. IRGC 101232</strain>
    </source>
</reference>
<dbReference type="EnsemblPlants" id="OB11G27360.1">
    <property type="protein sequence ID" value="OB11G27360.1"/>
    <property type="gene ID" value="OB11G27360"/>
</dbReference>
<feature type="domain" description="Disease resistance R13L4/SHOC-2-like LRR" evidence="10">
    <location>
        <begin position="1288"/>
        <end position="1506"/>
    </location>
</feature>
<reference evidence="11" key="2">
    <citation type="submission" date="2013-04" db="UniProtKB">
        <authorList>
            <consortium name="EnsemblPlants"/>
        </authorList>
    </citation>
    <scope>IDENTIFICATION</scope>
</reference>
<evidence type="ECO:0000256" key="4">
    <source>
        <dbReference type="ARBA" id="ARBA00022741"/>
    </source>
</evidence>
<evidence type="ECO:0000313" key="11">
    <source>
        <dbReference type="EnsemblPlants" id="OB11G27360.1"/>
    </source>
</evidence>
<dbReference type="SUPFAM" id="SSF52047">
    <property type="entry name" value="RNI-like"/>
    <property type="match status" value="1"/>
</dbReference>
<evidence type="ECO:0000259" key="9">
    <source>
        <dbReference type="Pfam" id="PF23559"/>
    </source>
</evidence>
<dbReference type="GO" id="GO:0098542">
    <property type="term" value="P:defense response to other organism"/>
    <property type="evidence" value="ECO:0007669"/>
    <property type="project" value="TreeGrafter"/>
</dbReference>
<dbReference type="eggNOG" id="KOG4658">
    <property type="taxonomic scope" value="Eukaryota"/>
</dbReference>
<dbReference type="InterPro" id="IPR038005">
    <property type="entry name" value="RX-like_CC"/>
</dbReference>
<protein>
    <recommendedName>
        <fullName evidence="13">NB-ARC domain-containing protein</fullName>
    </recommendedName>
</protein>
<dbReference type="Gramene" id="OB11G27360.1">
    <property type="protein sequence ID" value="OB11G27360.1"/>
    <property type="gene ID" value="OB11G27360"/>
</dbReference>
<keyword evidence="3" id="KW-0677">Repeat</keyword>
<feature type="domain" description="Disease resistance R13L4/SHOC-2-like LRR" evidence="10">
    <location>
        <begin position="1144"/>
        <end position="1245"/>
    </location>
</feature>
<keyword evidence="12" id="KW-1185">Reference proteome</keyword>
<accession>J3NAA0</accession>
<dbReference type="InterPro" id="IPR027417">
    <property type="entry name" value="P-loop_NTPase"/>
</dbReference>
<evidence type="ECO:0000256" key="2">
    <source>
        <dbReference type="ARBA" id="ARBA00022614"/>
    </source>
</evidence>
<evidence type="ECO:0008006" key="13">
    <source>
        <dbReference type="Google" id="ProtNLM"/>
    </source>
</evidence>
<evidence type="ECO:0000259" key="7">
    <source>
        <dbReference type="Pfam" id="PF00931"/>
    </source>
</evidence>
<evidence type="ECO:0000259" key="10">
    <source>
        <dbReference type="Pfam" id="PF23598"/>
    </source>
</evidence>
<dbReference type="InterPro" id="IPR002182">
    <property type="entry name" value="NB-ARC"/>
</dbReference>
<evidence type="ECO:0000256" key="6">
    <source>
        <dbReference type="ARBA" id="ARBA00023054"/>
    </source>
</evidence>
<dbReference type="InterPro" id="IPR055414">
    <property type="entry name" value="LRR_R13L4/SHOC2-like"/>
</dbReference>
<dbReference type="SUPFAM" id="SSF52540">
    <property type="entry name" value="P-loop containing nucleoside triphosphate hydrolases"/>
    <property type="match status" value="2"/>
</dbReference>
<feature type="domain" description="NB-ARC" evidence="7">
    <location>
        <begin position="219"/>
        <end position="366"/>
    </location>
</feature>
<dbReference type="InterPro" id="IPR044974">
    <property type="entry name" value="Disease_R_plants"/>
</dbReference>
<dbReference type="Gene3D" id="1.20.5.4130">
    <property type="match status" value="1"/>
</dbReference>
<dbReference type="PRINTS" id="PR00364">
    <property type="entry name" value="DISEASERSIST"/>
</dbReference>
<dbReference type="Pfam" id="PF18052">
    <property type="entry name" value="Rx_N"/>
    <property type="match status" value="1"/>
</dbReference>
<dbReference type="Proteomes" id="UP000006038">
    <property type="component" value="Chromosome 11"/>
</dbReference>
<evidence type="ECO:0000256" key="3">
    <source>
        <dbReference type="ARBA" id="ARBA00022737"/>
    </source>
</evidence>
<dbReference type="Pfam" id="PF23598">
    <property type="entry name" value="LRR_14"/>
    <property type="match status" value="2"/>
</dbReference>
<name>J3NAA0_ORYBR</name>
<evidence type="ECO:0000256" key="5">
    <source>
        <dbReference type="ARBA" id="ARBA00022821"/>
    </source>
</evidence>
<keyword evidence="5" id="KW-0611">Plant defense</keyword>
<dbReference type="GO" id="GO:0043531">
    <property type="term" value="F:ADP binding"/>
    <property type="evidence" value="ECO:0007669"/>
    <property type="project" value="InterPro"/>
</dbReference>
<evidence type="ECO:0000256" key="1">
    <source>
        <dbReference type="ARBA" id="ARBA00008894"/>
    </source>
</evidence>
<dbReference type="Pfam" id="PF23559">
    <property type="entry name" value="WHD_DRP"/>
    <property type="match status" value="1"/>
</dbReference>
<evidence type="ECO:0000313" key="12">
    <source>
        <dbReference type="Proteomes" id="UP000006038"/>
    </source>
</evidence>
<organism evidence="11">
    <name type="scientific">Oryza brachyantha</name>
    <name type="common">malo sina</name>
    <dbReference type="NCBI Taxonomy" id="4533"/>
    <lineage>
        <taxon>Eukaryota</taxon>
        <taxon>Viridiplantae</taxon>
        <taxon>Streptophyta</taxon>
        <taxon>Embryophyta</taxon>
        <taxon>Tracheophyta</taxon>
        <taxon>Spermatophyta</taxon>
        <taxon>Magnoliopsida</taxon>
        <taxon>Liliopsida</taxon>
        <taxon>Poales</taxon>
        <taxon>Poaceae</taxon>
        <taxon>BOP clade</taxon>
        <taxon>Oryzoideae</taxon>
        <taxon>Oryzeae</taxon>
        <taxon>Oryzinae</taxon>
        <taxon>Oryza</taxon>
    </lineage>
</organism>
<dbReference type="PANTHER" id="PTHR23155">
    <property type="entry name" value="DISEASE RESISTANCE PROTEIN RP"/>
    <property type="match status" value="1"/>
</dbReference>
<dbReference type="OMA" id="GQANNNV"/>
<comment type="similarity">
    <text evidence="1">Belongs to the disease resistance NB-LRR family.</text>
</comment>
<dbReference type="Gene3D" id="3.80.10.10">
    <property type="entry name" value="Ribonuclease Inhibitor"/>
    <property type="match status" value="1"/>
</dbReference>
<sequence length="1529" mass="173834">MAELAIGISRTAIEALVNKFNSAIKEEEDQWQAMRRDLVFITDEFEMMQSFLSSADGELVKTSVVRTWVRQVRDLSYDFEDCIEFILHLDTDNSKRSWWLRLLPSWSWQLLMCSKEGATRPVDEAVTQIQQLMARVKDVSERKIRYRFIGDVPGSLTQQQMVLSGSAIGAPGFDILAEARDTAARRTGAVDLIKLITEKSGDDHLLRVISLWATGDDLGTVSIIRNMYDDPRIKDSFRCRAWVKVTHPINPHELVRSLVVQFYANYSCQEPLGRDALSWLLLKYKRQRDALSWTETSAGDLVKEFLRQVETHRYLIILEDLSSVVQWDAIRPYLRGSNNRSRVVVSTRNHEIASLCTGKPYRVSELQRISLNQSICVFFNSGIVPAKGSTTIPTQESIDRRCLGKNSLVGRDLEGEKLFKLIKDRPHTEKPHVVSVWGIPGSGRTALVSDVYDRCCYNKLFDRQATVSIPQPYNLMGFCRCLLLSGLASSVQPQNPIRQCCEVLHADRCLVVIDEVQSKEDWDSIKDAGFISAKCKSCFVVITTEESVATHCAGADDLVCSIRCLPSKAAFDLFLQSFFIILEKYLKVSRILVQIFSISSSNINGPSKQVMVSVNFSPDQPQAYQEHNRNSFEEQEFQSNKDSFEEQAFRYIFGGVEQEKQAFQNDGNSFEGQSVRNNGNSFEEHAYQEHNRNSFEEQEFQSNKDSFEEQAFRYIFGGVEQEKQAFQNDGNSFEGQSVRNNGNSFEEHAFRNMPKSFEEEAVQNNGNSIEEQIFENKGKSIEDQAFQNKGSSTEEKELQNSENLLEEQALLNNRILLEEPVFQNNRKLFVGQAFPNNGNSIEQTVVGWVFEMNKQEEHEFENDGSSLEEYSFRNSRSSSREHVFQDQDGVNLFEELAVFPERSLLGELEFQNNNSLFVEEETFQNIKDSMPQRDDPDVKAILSRSGGLPQVIVALARYLAEQNMSNMDSREREWQRQRLTANFMQELQTSQEFYCLRGLFAWMRAYFCSSPPSLMRSMLYLLIFPQGKTFRRRRLVRRWIAEGYAEGSESNSLEEMGKLFHRLASQSVIQETPADAACYEVNGFFHEYMISRPMEDGILSPLEVSVLDGYCCRLATKGVGQHLAVWSSWDRNNTVFDSLDFFRLRSLTVFGRWEPFFVSDKMRVLRVLDLEDASNVINADVDNIGRMLLRLKFLSLRGCKDITCLPDSFGGLRHLQTLDIRGTSIVTLSPSITKLHKLQYVRAGTPVPITNASAVDIQRPEEGASPSPPATPVSRSFRLPESWRRCFQCLAADGSRNNGGVVVPGGIGKMVTLHTLGVIDVSVRWRPVLEALKKLTQLRKLGVSGINRRNCRELCSAISGLAHLESVSVQLDQENSQGCLDAISKFPENLQSLKLYGYARADADHELPEWISRLRKLSKLNLQTAMLPSDGGRIRFGSGFDSLMVLQIACHQRLRAVTFQSGAMPRLECLKLRCCNVSSLLLSGLKELASLQEVWLTGSYKQEFKENLQSQINEHHSKIKPVLKEEDES</sequence>
<evidence type="ECO:0000259" key="8">
    <source>
        <dbReference type="Pfam" id="PF18052"/>
    </source>
</evidence>
<dbReference type="Gene3D" id="3.40.50.300">
    <property type="entry name" value="P-loop containing nucleotide triphosphate hydrolases"/>
    <property type="match status" value="2"/>
</dbReference>
<feature type="domain" description="Disease resistance protein winged helix" evidence="9">
    <location>
        <begin position="1023"/>
        <end position="1075"/>
    </location>
</feature>
<proteinExistence type="inferred from homology"/>